<dbReference type="EMBL" id="KV700122">
    <property type="protein sequence ID" value="OCF37376.1"/>
    <property type="molecule type" value="Genomic_DNA"/>
</dbReference>
<sequence length="222" mass="24522">MGFLEEVGLTDPNPGGDTTVDVSETDLGTPGHSLRYTRQGQTERITLFIDTPLLPSWRQGSVGSPSYDLPLRNRSMRLVDRIQGAMNTPGTTSMNPTIDTRDVEPRIDVHGGYLPRQYRTALNRFGSCHSISWQPVTNTTARSITLGYNLSPEPAPTLTPTASIDHTPGTERHDTADTQSEPPTQGPTRVGETEYATEYYVTVDMGTPRFVYGSYTTRDRNL</sequence>
<name>A0A1B9H269_9TREE</name>
<feature type="region of interest" description="Disordered" evidence="1">
    <location>
        <begin position="151"/>
        <end position="193"/>
    </location>
</feature>
<dbReference type="AlphaFoldDB" id="A0A1B9H269"/>
<accession>A0A1B9H269</accession>
<dbReference type="Proteomes" id="UP000092666">
    <property type="component" value="Unassembled WGS sequence"/>
</dbReference>
<gene>
    <name evidence="2" type="ORF">I316_00497</name>
</gene>
<evidence type="ECO:0000313" key="2">
    <source>
        <dbReference type="EMBL" id="OCF37376.1"/>
    </source>
</evidence>
<proteinExistence type="predicted"/>
<evidence type="ECO:0000313" key="3">
    <source>
        <dbReference type="Proteomes" id="UP000092666"/>
    </source>
</evidence>
<protein>
    <submittedName>
        <fullName evidence="2">Uncharacterized protein</fullName>
    </submittedName>
</protein>
<evidence type="ECO:0000256" key="1">
    <source>
        <dbReference type="SAM" id="MobiDB-lite"/>
    </source>
</evidence>
<reference evidence="2 3" key="1">
    <citation type="submission" date="2013-07" db="EMBL/GenBank/DDBJ databases">
        <title>The Genome Sequence of Cryptococcus heveanensis BCC8398.</title>
        <authorList>
            <consortium name="The Broad Institute Genome Sequencing Platform"/>
            <person name="Cuomo C."/>
            <person name="Litvintseva A."/>
            <person name="Chen Y."/>
            <person name="Heitman J."/>
            <person name="Sun S."/>
            <person name="Springer D."/>
            <person name="Dromer F."/>
            <person name="Young S.K."/>
            <person name="Zeng Q."/>
            <person name="Gargeya S."/>
            <person name="Fitzgerald M."/>
            <person name="Abouelleil A."/>
            <person name="Alvarado L."/>
            <person name="Berlin A.M."/>
            <person name="Chapman S.B."/>
            <person name="Dewar J."/>
            <person name="Goldberg J."/>
            <person name="Griggs A."/>
            <person name="Gujja S."/>
            <person name="Hansen M."/>
            <person name="Howarth C."/>
            <person name="Imamovic A."/>
            <person name="Larimer J."/>
            <person name="McCowan C."/>
            <person name="Murphy C."/>
            <person name="Pearson M."/>
            <person name="Priest M."/>
            <person name="Roberts A."/>
            <person name="Saif S."/>
            <person name="Shea T."/>
            <person name="Sykes S."/>
            <person name="Wortman J."/>
            <person name="Nusbaum C."/>
            <person name="Birren B."/>
        </authorList>
    </citation>
    <scope>NUCLEOTIDE SEQUENCE [LARGE SCALE GENOMIC DNA]</scope>
    <source>
        <strain evidence="2 3">BCC8398</strain>
    </source>
</reference>
<keyword evidence="3" id="KW-1185">Reference proteome</keyword>
<reference evidence="3" key="2">
    <citation type="submission" date="2013-12" db="EMBL/GenBank/DDBJ databases">
        <title>Evolution of pathogenesis and genome organization in the Tremellales.</title>
        <authorList>
            <person name="Cuomo C."/>
            <person name="Litvintseva A."/>
            <person name="Heitman J."/>
            <person name="Chen Y."/>
            <person name="Sun S."/>
            <person name="Springer D."/>
            <person name="Dromer F."/>
            <person name="Young S."/>
            <person name="Zeng Q."/>
            <person name="Chapman S."/>
            <person name="Gujja S."/>
            <person name="Saif S."/>
            <person name="Birren B."/>
        </authorList>
    </citation>
    <scope>NUCLEOTIDE SEQUENCE [LARGE SCALE GENOMIC DNA]</scope>
    <source>
        <strain evidence="3">BCC8398</strain>
    </source>
</reference>
<organism evidence="2 3">
    <name type="scientific">Kwoniella heveanensis BCC8398</name>
    <dbReference type="NCBI Taxonomy" id="1296120"/>
    <lineage>
        <taxon>Eukaryota</taxon>
        <taxon>Fungi</taxon>
        <taxon>Dikarya</taxon>
        <taxon>Basidiomycota</taxon>
        <taxon>Agaricomycotina</taxon>
        <taxon>Tremellomycetes</taxon>
        <taxon>Tremellales</taxon>
        <taxon>Cryptococcaceae</taxon>
        <taxon>Kwoniella</taxon>
    </lineage>
</organism>
<feature type="compositionally biased region" description="Polar residues" evidence="1">
    <location>
        <begin position="177"/>
        <end position="187"/>
    </location>
</feature>